<dbReference type="AlphaFoldDB" id="C3J7X2"/>
<organism evidence="2 3">
    <name type="scientific">Porphyromonas endodontalis (strain ATCC 35406 / DSM 24491 / JCM 8526 / CCUG 16442 / BCRC 14492 / NCTC 13058 / HG 370)</name>
    <name type="common">Bacteroides endodontalis</name>
    <dbReference type="NCBI Taxonomy" id="553175"/>
    <lineage>
        <taxon>Bacteria</taxon>
        <taxon>Pseudomonadati</taxon>
        <taxon>Bacteroidota</taxon>
        <taxon>Bacteroidia</taxon>
        <taxon>Bacteroidales</taxon>
        <taxon>Porphyromonadaceae</taxon>
        <taxon>Porphyromonas</taxon>
    </lineage>
</organism>
<comment type="caution">
    <text evidence="2">The sequence shown here is derived from an EMBL/GenBank/DDBJ whole genome shotgun (WGS) entry which is preliminary data.</text>
</comment>
<reference evidence="2 3" key="1">
    <citation type="submission" date="2009-04" db="EMBL/GenBank/DDBJ databases">
        <authorList>
            <person name="Sebastian Y."/>
            <person name="Madupu R."/>
            <person name="Durkin A.S."/>
            <person name="Torralba M."/>
            <person name="Methe B."/>
            <person name="Sutton G.G."/>
            <person name="Strausberg R.L."/>
            <person name="Nelson K.E."/>
        </authorList>
    </citation>
    <scope>NUCLEOTIDE SEQUENCE [LARGE SCALE GENOMIC DNA]</scope>
    <source>
        <strain evidence="3">ATCC 35406 / BCRC 14492 / JCM 8526 / NCTC 13058 / HG 370</strain>
    </source>
</reference>
<evidence type="ECO:0008006" key="4">
    <source>
        <dbReference type="Google" id="ProtNLM"/>
    </source>
</evidence>
<dbReference type="GeneID" id="93365534"/>
<evidence type="ECO:0000313" key="2">
    <source>
        <dbReference type="EMBL" id="EEN83743.1"/>
    </source>
</evidence>
<keyword evidence="1" id="KW-0732">Signal</keyword>
<proteinExistence type="predicted"/>
<dbReference type="EMBL" id="ACNN01000005">
    <property type="protein sequence ID" value="EEN83743.1"/>
    <property type="molecule type" value="Genomic_DNA"/>
</dbReference>
<keyword evidence="3" id="KW-1185">Reference proteome</keyword>
<dbReference type="RefSeq" id="WP_004332210.1">
    <property type="nucleotide sequence ID" value="NZ_ACNN01000005.1"/>
</dbReference>
<accession>C3J7X2</accession>
<name>C3J7X2_POREA</name>
<protein>
    <recommendedName>
        <fullName evidence="4">Lipocalin-like domain-containing protein</fullName>
    </recommendedName>
</protein>
<feature type="chain" id="PRO_5002926274" description="Lipocalin-like domain-containing protein" evidence="1">
    <location>
        <begin position="26"/>
        <end position="164"/>
    </location>
</feature>
<dbReference type="Proteomes" id="UP000004295">
    <property type="component" value="Unassembled WGS sequence"/>
</dbReference>
<dbReference type="PROSITE" id="PS51257">
    <property type="entry name" value="PROKAR_LIPOPROTEIN"/>
    <property type="match status" value="1"/>
</dbReference>
<sequence length="164" mass="18854">MEKRIASFKVSSLLTLFLSVFFAFSVTSCGGNDPVDDINLVGTAWKGFVSTKNADGKLVTARVNISFLKEKGRWYFDEDPTPFVSAWEREYVNMYDNRFTGFSYERQGLSLVKLYRFDRDYAFLYGSWIITKLTNNDFSLVVRAEEGSRAVWLKLSRMPSTPTK</sequence>
<evidence type="ECO:0000256" key="1">
    <source>
        <dbReference type="SAM" id="SignalP"/>
    </source>
</evidence>
<gene>
    <name evidence="2" type="ORF">POREN0001_1215</name>
</gene>
<feature type="signal peptide" evidence="1">
    <location>
        <begin position="1"/>
        <end position="25"/>
    </location>
</feature>
<evidence type="ECO:0000313" key="3">
    <source>
        <dbReference type="Proteomes" id="UP000004295"/>
    </source>
</evidence>